<evidence type="ECO:0000256" key="3">
    <source>
        <dbReference type="ARBA" id="ARBA00022448"/>
    </source>
</evidence>
<gene>
    <name evidence="11" type="primary">atpB</name>
    <name evidence="13" type="ORF">C7435_1635</name>
</gene>
<dbReference type="InterPro" id="IPR035908">
    <property type="entry name" value="F0_ATP_A_sf"/>
</dbReference>
<keyword evidence="7 11" id="KW-1133">Transmembrane helix</keyword>
<dbReference type="Proteomes" id="UP000273675">
    <property type="component" value="Unassembled WGS sequence"/>
</dbReference>
<dbReference type="EMBL" id="RBIM01000003">
    <property type="protein sequence ID" value="RKR00427.1"/>
    <property type="molecule type" value="Genomic_DNA"/>
</dbReference>
<dbReference type="PROSITE" id="PS00449">
    <property type="entry name" value="ATPASE_A"/>
    <property type="match status" value="1"/>
</dbReference>
<dbReference type="PANTHER" id="PTHR11410:SF0">
    <property type="entry name" value="ATP SYNTHASE SUBUNIT A"/>
    <property type="match status" value="1"/>
</dbReference>
<evidence type="ECO:0000256" key="12">
    <source>
        <dbReference type="RuleBase" id="RU000483"/>
    </source>
</evidence>
<keyword evidence="9 11" id="KW-0472">Membrane</keyword>
<evidence type="ECO:0000313" key="14">
    <source>
        <dbReference type="Proteomes" id="UP000273675"/>
    </source>
</evidence>
<feature type="transmembrane region" description="Helical" evidence="11">
    <location>
        <begin position="219"/>
        <end position="236"/>
    </location>
</feature>
<comment type="subcellular location">
    <subcellularLocation>
        <location evidence="11 12">Cell membrane</location>
        <topology evidence="11 12">Multi-pass membrane protein</topology>
    </subcellularLocation>
    <subcellularLocation>
        <location evidence="1">Membrane</location>
        <topology evidence="1">Multi-pass membrane protein</topology>
    </subcellularLocation>
</comment>
<dbReference type="InterPro" id="IPR023011">
    <property type="entry name" value="ATP_synth_F0_asu_AS"/>
</dbReference>
<evidence type="ECO:0000256" key="2">
    <source>
        <dbReference type="ARBA" id="ARBA00006810"/>
    </source>
</evidence>
<dbReference type="SUPFAM" id="SSF81336">
    <property type="entry name" value="F1F0 ATP synthase subunit A"/>
    <property type="match status" value="1"/>
</dbReference>
<comment type="similarity">
    <text evidence="2 11 12">Belongs to the ATPase A chain family.</text>
</comment>
<comment type="function">
    <text evidence="11 12">Key component of the proton channel; it plays a direct role in the translocation of protons across the membrane.</text>
</comment>
<keyword evidence="5 11" id="KW-0812">Transmembrane</keyword>
<evidence type="ECO:0000256" key="4">
    <source>
        <dbReference type="ARBA" id="ARBA00022547"/>
    </source>
</evidence>
<evidence type="ECO:0000313" key="13">
    <source>
        <dbReference type="EMBL" id="RKR00427.1"/>
    </source>
</evidence>
<evidence type="ECO:0000256" key="8">
    <source>
        <dbReference type="ARBA" id="ARBA00023065"/>
    </source>
</evidence>
<reference evidence="13 14" key="1">
    <citation type="submission" date="2018-10" db="EMBL/GenBank/DDBJ databases">
        <title>Genomic Encyclopedia of Type Strains, Phase IV (KMG-IV): sequencing the most valuable type-strain genomes for metagenomic binning, comparative biology and taxonomic classification.</title>
        <authorList>
            <person name="Goeker M."/>
        </authorList>
    </citation>
    <scope>NUCLEOTIDE SEQUENCE [LARGE SCALE GENOMIC DNA]</scope>
    <source>
        <strain evidence="13 14">DSM 4734</strain>
    </source>
</reference>
<organism evidence="13 14">
    <name type="scientific">Maricaulis maris</name>
    <dbReference type="NCBI Taxonomy" id="74318"/>
    <lineage>
        <taxon>Bacteria</taxon>
        <taxon>Pseudomonadati</taxon>
        <taxon>Pseudomonadota</taxon>
        <taxon>Alphaproteobacteria</taxon>
        <taxon>Maricaulales</taxon>
        <taxon>Maricaulaceae</taxon>
        <taxon>Maricaulis</taxon>
    </lineage>
</organism>
<dbReference type="Gene3D" id="1.20.120.220">
    <property type="entry name" value="ATP synthase, F0 complex, subunit A"/>
    <property type="match status" value="1"/>
</dbReference>
<dbReference type="InterPro" id="IPR000568">
    <property type="entry name" value="ATP_synth_F0_asu"/>
</dbReference>
<keyword evidence="4 11" id="KW-0138">CF(0)</keyword>
<dbReference type="CDD" id="cd00310">
    <property type="entry name" value="ATP-synt_Fo_a_6"/>
    <property type="match status" value="1"/>
</dbReference>
<feature type="transmembrane region" description="Helical" evidence="11">
    <location>
        <begin position="151"/>
        <end position="173"/>
    </location>
</feature>
<evidence type="ECO:0000256" key="9">
    <source>
        <dbReference type="ARBA" id="ARBA00023136"/>
    </source>
</evidence>
<keyword evidence="11" id="KW-1003">Cell membrane</keyword>
<feature type="transmembrane region" description="Helical" evidence="11">
    <location>
        <begin position="185"/>
        <end position="207"/>
    </location>
</feature>
<dbReference type="RefSeq" id="WP_075189056.1">
    <property type="nucleotide sequence ID" value="NZ_RBIM01000003.1"/>
</dbReference>
<protein>
    <recommendedName>
        <fullName evidence="11 12">ATP synthase subunit a</fullName>
    </recommendedName>
    <alternativeName>
        <fullName evidence="11">ATP synthase F0 sector subunit a</fullName>
    </alternativeName>
    <alternativeName>
        <fullName evidence="11">F-ATPase subunit 6</fullName>
    </alternativeName>
</protein>
<sequence>MADTNPIKQFEVHEVFPFEAFGLNLAFTNSSYFMMLTTGLTIVLFAVAMSSRALVPNRAQSVAEIIYGFVADMVRSTAGQEGLRFFPFVFTLFIFILVANMLGMFPYFPAPGAHSFTITSHLIVTVALAMLVWLTVIVYGVFKNGAKFLKIFVPSGVPIFILPFVTLIEIISFVSRPISHSVRLFANMLAGHILLKVFAGFIVMLAAGSASMGMGELPGYLAGVFPFAMTLGLTALEFLVAFLQAYVFAILTCIYLNDALHPGH</sequence>
<dbReference type="GO" id="GO:0045259">
    <property type="term" value="C:proton-transporting ATP synthase complex"/>
    <property type="evidence" value="ECO:0007669"/>
    <property type="project" value="UniProtKB-KW"/>
</dbReference>
<keyword evidence="3 11" id="KW-0813">Transport</keyword>
<dbReference type="Pfam" id="PF00119">
    <property type="entry name" value="ATP-synt_A"/>
    <property type="match status" value="1"/>
</dbReference>
<keyword evidence="10 11" id="KW-0066">ATP synthesis</keyword>
<evidence type="ECO:0000256" key="1">
    <source>
        <dbReference type="ARBA" id="ARBA00004141"/>
    </source>
</evidence>
<dbReference type="NCBIfam" id="NF004482">
    <property type="entry name" value="PRK05815.2-4"/>
    <property type="match status" value="1"/>
</dbReference>
<accession>A0A495DDL0</accession>
<keyword evidence="8 11" id="KW-0406">Ion transport</keyword>
<dbReference type="GO" id="GO:0046933">
    <property type="term" value="F:proton-transporting ATP synthase activity, rotational mechanism"/>
    <property type="evidence" value="ECO:0007669"/>
    <property type="project" value="UniProtKB-UniRule"/>
</dbReference>
<evidence type="ECO:0000256" key="5">
    <source>
        <dbReference type="ARBA" id="ARBA00022692"/>
    </source>
</evidence>
<feature type="transmembrane region" description="Helical" evidence="11">
    <location>
        <begin position="31"/>
        <end position="49"/>
    </location>
</feature>
<dbReference type="AlphaFoldDB" id="A0A495DDL0"/>
<dbReference type="OrthoDB" id="9809130at2"/>
<dbReference type="GO" id="GO:0005886">
    <property type="term" value="C:plasma membrane"/>
    <property type="evidence" value="ECO:0007669"/>
    <property type="project" value="UniProtKB-SubCell"/>
</dbReference>
<evidence type="ECO:0000256" key="7">
    <source>
        <dbReference type="ARBA" id="ARBA00022989"/>
    </source>
</evidence>
<dbReference type="InterPro" id="IPR045083">
    <property type="entry name" value="ATP_synth_F0_asu_bact/mt"/>
</dbReference>
<keyword evidence="6 11" id="KW-0375">Hydrogen ion transport</keyword>
<dbReference type="PANTHER" id="PTHR11410">
    <property type="entry name" value="ATP SYNTHASE SUBUNIT A"/>
    <property type="match status" value="1"/>
</dbReference>
<comment type="caution">
    <text evidence="13">The sequence shown here is derived from an EMBL/GenBank/DDBJ whole genome shotgun (WGS) entry which is preliminary data.</text>
</comment>
<evidence type="ECO:0000256" key="6">
    <source>
        <dbReference type="ARBA" id="ARBA00022781"/>
    </source>
</evidence>
<evidence type="ECO:0000256" key="10">
    <source>
        <dbReference type="ARBA" id="ARBA00023310"/>
    </source>
</evidence>
<dbReference type="HAMAP" id="MF_01393">
    <property type="entry name" value="ATP_synth_a_bact"/>
    <property type="match status" value="1"/>
</dbReference>
<feature type="transmembrane region" description="Helical" evidence="11">
    <location>
        <begin position="85"/>
        <end position="108"/>
    </location>
</feature>
<dbReference type="NCBIfam" id="TIGR01131">
    <property type="entry name" value="ATP_synt_6_or_A"/>
    <property type="match status" value="1"/>
</dbReference>
<feature type="transmembrane region" description="Helical" evidence="11">
    <location>
        <begin position="242"/>
        <end position="260"/>
    </location>
</feature>
<name>A0A495DDL0_9PROT</name>
<proteinExistence type="inferred from homology"/>
<evidence type="ECO:0000256" key="11">
    <source>
        <dbReference type="HAMAP-Rule" id="MF_01393"/>
    </source>
</evidence>
<dbReference type="PRINTS" id="PR00123">
    <property type="entry name" value="ATPASEA"/>
</dbReference>
<feature type="transmembrane region" description="Helical" evidence="11">
    <location>
        <begin position="120"/>
        <end position="142"/>
    </location>
</feature>